<sequence>FSLHNIYYLGGDSYGAYPYIVSTVPVRSYEDFEGLKLRLGGPWLDFYARVGAATVWIPGGDIYMALKLGTIDAAAWSSDIVIGLKTYEVIDYVIMPPLNAHLFSGLCVNLESWEAMPVDIQQALKAAQQEYGQKVFELYNADWEIVEARADELGYEIIWLSDADMEKTRQLALPMWDEYADRCDYSARALAIIKDFWGF</sequence>
<evidence type="ECO:0000256" key="3">
    <source>
        <dbReference type="ARBA" id="ARBA00022729"/>
    </source>
</evidence>
<evidence type="ECO:0000313" key="4">
    <source>
        <dbReference type="EMBL" id="GAH86886.1"/>
    </source>
</evidence>
<dbReference type="PANTHER" id="PTHR33376">
    <property type="match status" value="1"/>
</dbReference>
<evidence type="ECO:0000256" key="1">
    <source>
        <dbReference type="ARBA" id="ARBA00009023"/>
    </source>
</evidence>
<evidence type="ECO:0000256" key="2">
    <source>
        <dbReference type="ARBA" id="ARBA00022448"/>
    </source>
</evidence>
<keyword evidence="2" id="KW-0813">Transport</keyword>
<proteinExistence type="inferred from homology"/>
<dbReference type="Pfam" id="PF03480">
    <property type="entry name" value="DctP"/>
    <property type="match status" value="1"/>
</dbReference>
<dbReference type="InterPro" id="IPR038404">
    <property type="entry name" value="TRAP_DctP_sf"/>
</dbReference>
<comment type="similarity">
    <text evidence="1">Belongs to the bacterial solute-binding protein 7 family.</text>
</comment>
<dbReference type="NCBIfam" id="NF037995">
    <property type="entry name" value="TRAP_S1"/>
    <property type="match status" value="1"/>
</dbReference>
<dbReference type="InterPro" id="IPR018389">
    <property type="entry name" value="DctP_fam"/>
</dbReference>
<gene>
    <name evidence="4" type="ORF">S03H2_65456</name>
</gene>
<dbReference type="GO" id="GO:0055085">
    <property type="term" value="P:transmembrane transport"/>
    <property type="evidence" value="ECO:0007669"/>
    <property type="project" value="InterPro"/>
</dbReference>
<feature type="non-terminal residue" evidence="4">
    <location>
        <position position="1"/>
    </location>
</feature>
<evidence type="ECO:0008006" key="5">
    <source>
        <dbReference type="Google" id="ProtNLM"/>
    </source>
</evidence>
<comment type="caution">
    <text evidence="4">The sequence shown here is derived from an EMBL/GenBank/DDBJ whole genome shotgun (WGS) entry which is preliminary data.</text>
</comment>
<keyword evidence="3" id="KW-0732">Signal</keyword>
<reference evidence="4" key="1">
    <citation type="journal article" date="2014" name="Front. Microbiol.">
        <title>High frequency of phylogenetically diverse reductive dehalogenase-homologous genes in deep subseafloor sedimentary metagenomes.</title>
        <authorList>
            <person name="Kawai M."/>
            <person name="Futagami T."/>
            <person name="Toyoda A."/>
            <person name="Takaki Y."/>
            <person name="Nishi S."/>
            <person name="Hori S."/>
            <person name="Arai W."/>
            <person name="Tsubouchi T."/>
            <person name="Morono Y."/>
            <person name="Uchiyama I."/>
            <person name="Ito T."/>
            <person name="Fujiyama A."/>
            <person name="Inagaki F."/>
            <person name="Takami H."/>
        </authorList>
    </citation>
    <scope>NUCLEOTIDE SEQUENCE</scope>
    <source>
        <strain evidence="4">Expedition CK06-06</strain>
    </source>
</reference>
<name>X1IWQ3_9ZZZZ</name>
<dbReference type="EMBL" id="BARU01042622">
    <property type="protein sequence ID" value="GAH86886.1"/>
    <property type="molecule type" value="Genomic_DNA"/>
</dbReference>
<dbReference type="AlphaFoldDB" id="X1IWQ3"/>
<dbReference type="Gene3D" id="3.40.190.170">
    <property type="entry name" value="Bacterial extracellular solute-binding protein, family 7"/>
    <property type="match status" value="1"/>
</dbReference>
<protein>
    <recommendedName>
        <fullName evidence="5">C4-dicarboxylate ABC transporter substrate-binding protein</fullName>
    </recommendedName>
</protein>
<accession>X1IWQ3</accession>
<organism evidence="4">
    <name type="scientific">marine sediment metagenome</name>
    <dbReference type="NCBI Taxonomy" id="412755"/>
    <lineage>
        <taxon>unclassified sequences</taxon>
        <taxon>metagenomes</taxon>
        <taxon>ecological metagenomes</taxon>
    </lineage>
</organism>
<dbReference type="PANTHER" id="PTHR33376:SF7">
    <property type="entry name" value="C4-DICARBOXYLATE-BINDING PROTEIN DCTB"/>
    <property type="match status" value="1"/>
</dbReference>